<feature type="transmembrane region" description="Helical" evidence="6">
    <location>
        <begin position="345"/>
        <end position="368"/>
    </location>
</feature>
<keyword evidence="4 6" id="KW-0472">Membrane</keyword>
<feature type="transmembrane region" description="Helical" evidence="6">
    <location>
        <begin position="310"/>
        <end position="333"/>
    </location>
</feature>
<feature type="transmembrane region" description="Helical" evidence="6">
    <location>
        <begin position="13"/>
        <end position="38"/>
    </location>
</feature>
<protein>
    <recommendedName>
        <fullName evidence="9">Auxin efflux carrier family protein</fullName>
    </recommendedName>
</protein>
<accession>A0A8J5ZHB7</accession>
<evidence type="ECO:0000256" key="4">
    <source>
        <dbReference type="ARBA" id="ARBA00023136"/>
    </source>
</evidence>
<dbReference type="GO" id="GO:0016020">
    <property type="term" value="C:membrane"/>
    <property type="evidence" value="ECO:0007669"/>
    <property type="project" value="InterPro"/>
</dbReference>
<feature type="transmembrane region" description="Helical" evidence="6">
    <location>
        <begin position="50"/>
        <end position="70"/>
    </location>
</feature>
<keyword evidence="2 6" id="KW-0812">Transmembrane</keyword>
<feature type="transmembrane region" description="Helical" evidence="6">
    <location>
        <begin position="380"/>
        <end position="399"/>
    </location>
</feature>
<evidence type="ECO:0000256" key="1">
    <source>
        <dbReference type="ARBA" id="ARBA00004127"/>
    </source>
</evidence>
<dbReference type="OrthoDB" id="191139at2759"/>
<proteinExistence type="predicted"/>
<dbReference type="InterPro" id="IPR004776">
    <property type="entry name" value="Mem_transp_PIN-like"/>
</dbReference>
<evidence type="ECO:0000256" key="3">
    <source>
        <dbReference type="ARBA" id="ARBA00022989"/>
    </source>
</evidence>
<evidence type="ECO:0000313" key="7">
    <source>
        <dbReference type="EMBL" id="KAG8498672.1"/>
    </source>
</evidence>
<evidence type="ECO:0000256" key="2">
    <source>
        <dbReference type="ARBA" id="ARBA00022692"/>
    </source>
</evidence>
<sequence>MTSESVSRESLNFIFSVHLCNALVLLLAVLILIGLFLAHPKTQIIPRATFKLLSKLVFALFLPCLIFTELGESITIDSIARWWFIPVNVLISTFVGCLLGLLVVIICRPPPEYKRFTIVMTAFGNTGNLCLAIVGSVCHTSNSAFGLHCHSRGVAYVSFAQWVAVILVYTLVYHMMEPPLQFYEVLEEGTEIEEQRPVNDISRPLLIEAEWPGIEEKETEHSKTPFIAGIFNSISSRSTSTFPDIDINGDTSGSSPMSIRCLAEPRVVRKIRIVAEQTPIVAGAMVPSVMLILGGMLAEGPNDSKLGLRTTIGIIVARLLVLPLLGIGIVTLASKLDLLVADDAMYRFVLLLQYTTPSAILLGAIASLRSYAVREASALLFWQHLFALFSLSLYVVVYFKLLPAM</sequence>
<feature type="transmembrane region" description="Helical" evidence="6">
    <location>
        <begin position="154"/>
        <end position="173"/>
    </location>
</feature>
<gene>
    <name evidence="7" type="ORF">CXB51_004998</name>
</gene>
<dbReference type="InterPro" id="IPR039305">
    <property type="entry name" value="PILS2/6"/>
</dbReference>
<organism evidence="7 8">
    <name type="scientific">Gossypium anomalum</name>
    <dbReference type="NCBI Taxonomy" id="47600"/>
    <lineage>
        <taxon>Eukaryota</taxon>
        <taxon>Viridiplantae</taxon>
        <taxon>Streptophyta</taxon>
        <taxon>Embryophyta</taxon>
        <taxon>Tracheophyta</taxon>
        <taxon>Spermatophyta</taxon>
        <taxon>Magnoliopsida</taxon>
        <taxon>eudicotyledons</taxon>
        <taxon>Gunneridae</taxon>
        <taxon>Pentapetalae</taxon>
        <taxon>rosids</taxon>
        <taxon>malvids</taxon>
        <taxon>Malvales</taxon>
        <taxon>Malvaceae</taxon>
        <taxon>Malvoideae</taxon>
        <taxon>Gossypium</taxon>
    </lineage>
</organism>
<comment type="subcellular location">
    <subcellularLocation>
        <location evidence="1">Endomembrane system</location>
        <topology evidence="1">Multi-pass membrane protein</topology>
    </subcellularLocation>
</comment>
<dbReference type="GO" id="GO:0012505">
    <property type="term" value="C:endomembrane system"/>
    <property type="evidence" value="ECO:0007669"/>
    <property type="project" value="UniProtKB-SubCell"/>
</dbReference>
<dbReference type="PANTHER" id="PTHR31419:SF2">
    <property type="entry name" value="PROTEIN PIN-LIKES 2"/>
    <property type="match status" value="1"/>
</dbReference>
<evidence type="ECO:0000313" key="8">
    <source>
        <dbReference type="Proteomes" id="UP000701853"/>
    </source>
</evidence>
<name>A0A8J5ZHB7_9ROSI</name>
<feature type="transmembrane region" description="Helical" evidence="6">
    <location>
        <begin position="82"/>
        <end position="104"/>
    </location>
</feature>
<dbReference type="PANTHER" id="PTHR31419">
    <property type="entry name" value="PROTEIN PIN-LIKES 2"/>
    <property type="match status" value="1"/>
</dbReference>
<evidence type="ECO:0000256" key="5">
    <source>
        <dbReference type="ARBA" id="ARBA00023294"/>
    </source>
</evidence>
<dbReference type="GO" id="GO:0080162">
    <property type="term" value="P:endoplasmic reticulum to cytosol auxin transport"/>
    <property type="evidence" value="ECO:0007669"/>
    <property type="project" value="InterPro"/>
</dbReference>
<feature type="transmembrane region" description="Helical" evidence="6">
    <location>
        <begin position="279"/>
        <end position="298"/>
    </location>
</feature>
<reference evidence="7 8" key="1">
    <citation type="journal article" date="2021" name="bioRxiv">
        <title>The Gossypium anomalum genome as a resource for cotton improvement and evolutionary analysis of hybrid incompatibility.</title>
        <authorList>
            <person name="Grover C.E."/>
            <person name="Yuan D."/>
            <person name="Arick M.A."/>
            <person name="Miller E.R."/>
            <person name="Hu G."/>
            <person name="Peterson D.G."/>
            <person name="Wendel J.F."/>
            <person name="Udall J.A."/>
        </authorList>
    </citation>
    <scope>NUCLEOTIDE SEQUENCE [LARGE SCALE GENOMIC DNA]</scope>
    <source>
        <strain evidence="7">JFW-Udall</strain>
        <tissue evidence="7">Leaf</tissue>
    </source>
</reference>
<evidence type="ECO:0000256" key="6">
    <source>
        <dbReference type="SAM" id="Phobius"/>
    </source>
</evidence>
<keyword evidence="3 6" id="KW-1133">Transmembrane helix</keyword>
<evidence type="ECO:0008006" key="9">
    <source>
        <dbReference type="Google" id="ProtNLM"/>
    </source>
</evidence>
<feature type="transmembrane region" description="Helical" evidence="6">
    <location>
        <begin position="116"/>
        <end position="134"/>
    </location>
</feature>
<dbReference type="GO" id="GO:0009734">
    <property type="term" value="P:auxin-activated signaling pathway"/>
    <property type="evidence" value="ECO:0007669"/>
    <property type="project" value="UniProtKB-KW"/>
</dbReference>
<comment type="caution">
    <text evidence="7">The sequence shown here is derived from an EMBL/GenBank/DDBJ whole genome shotgun (WGS) entry which is preliminary data.</text>
</comment>
<dbReference type="AlphaFoldDB" id="A0A8J5ZHB7"/>
<dbReference type="EMBL" id="JAHUZN010000003">
    <property type="protein sequence ID" value="KAG8498672.1"/>
    <property type="molecule type" value="Genomic_DNA"/>
</dbReference>
<keyword evidence="8" id="KW-1185">Reference proteome</keyword>
<keyword evidence="5" id="KW-0927">Auxin signaling pathway</keyword>
<dbReference type="Pfam" id="PF03547">
    <property type="entry name" value="Mem_trans"/>
    <property type="match status" value="1"/>
</dbReference>
<dbReference type="Proteomes" id="UP000701853">
    <property type="component" value="Chromosome 3"/>
</dbReference>